<proteinExistence type="predicted"/>
<dbReference type="Gene3D" id="3.10.20.90">
    <property type="entry name" value="Phosphatidylinositol 3-kinase Catalytic Subunit, Chain A, domain 1"/>
    <property type="match status" value="1"/>
</dbReference>
<evidence type="ECO:0000313" key="3">
    <source>
        <dbReference type="Proteomes" id="UP000288805"/>
    </source>
</evidence>
<accession>A0A438FZ73</accession>
<dbReference type="InterPro" id="IPR040610">
    <property type="entry name" value="SNRNP25_ubiquitin"/>
</dbReference>
<evidence type="ECO:0000259" key="1">
    <source>
        <dbReference type="Pfam" id="PF18036"/>
    </source>
</evidence>
<reference evidence="2 3" key="1">
    <citation type="journal article" date="2018" name="PLoS Genet.">
        <title>Population sequencing reveals clonal diversity and ancestral inbreeding in the grapevine cultivar Chardonnay.</title>
        <authorList>
            <person name="Roach M.J."/>
            <person name="Johnson D.L."/>
            <person name="Bohlmann J."/>
            <person name="van Vuuren H.J."/>
            <person name="Jones S.J."/>
            <person name="Pretorius I.S."/>
            <person name="Schmidt S.A."/>
            <person name="Borneman A.R."/>
        </authorList>
    </citation>
    <scope>NUCLEOTIDE SEQUENCE [LARGE SCALE GENOMIC DNA]</scope>
    <source>
        <strain evidence="3">cv. Chardonnay</strain>
        <tissue evidence="2">Leaf</tissue>
    </source>
</reference>
<dbReference type="SUPFAM" id="SSF54236">
    <property type="entry name" value="Ubiquitin-like"/>
    <property type="match status" value="1"/>
</dbReference>
<sequence length="412" mass="46308">MPTIDLDDIVPKVSRSAALRFSPLLVINGLSRKASFYWKLPQQPIKLSVLKLDGSCFQIEVTKTSTVAELKQAVEDAFSHLPKKGPGKISWLHVWGHFCLCYNDQKLVTETEYIKNYGIKDGDQVCVGFSFLFLGYVCYKDVDLLSELEFLEWFTVGKCMLDEKSVLPLISVAKTALAHWKRHPEVWVVPGVQFLVLTRKQEHSPEVKSALLFVAEEFSTLPFCLCCMDQIDLFSGKGMYHQLAKIVLGKGADTTSSAPEAQVKHDMVGYPNMAAKTGSSSLCCLLTKQVETGKVKIGWFGTLLKDVLSPWSSCRSDGCEEKESNGEEDDNQENQKKEIFRKREKFKLSMLLGGWFSYSKLTSPGRRKYEGKTSKSKFSSGLLGSFRKMVRIYNKKSAFSKNGMERGLMGSK</sequence>
<gene>
    <name evidence="2" type="ORF">CK203_049619</name>
</gene>
<dbReference type="PANTHER" id="PTHR14942">
    <property type="entry name" value="U11/U12 SMALL NUCLEAR RIBONUCLEOPROTEIN 25 KDA PROTEIN"/>
    <property type="match status" value="1"/>
</dbReference>
<comment type="caution">
    <text evidence="2">The sequence shown here is derived from an EMBL/GenBank/DDBJ whole genome shotgun (WGS) entry which is preliminary data.</text>
</comment>
<protein>
    <recommendedName>
        <fullName evidence="1">SNRNP25 ubiquitin-like domain-containing protein</fullName>
    </recommendedName>
</protein>
<dbReference type="Proteomes" id="UP000288805">
    <property type="component" value="Unassembled WGS sequence"/>
</dbReference>
<dbReference type="EMBL" id="QGNW01000690">
    <property type="protein sequence ID" value="RVW65273.1"/>
    <property type="molecule type" value="Genomic_DNA"/>
</dbReference>
<name>A0A438FZ73_VITVI</name>
<dbReference type="AlphaFoldDB" id="A0A438FZ73"/>
<organism evidence="2 3">
    <name type="scientific">Vitis vinifera</name>
    <name type="common">Grape</name>
    <dbReference type="NCBI Taxonomy" id="29760"/>
    <lineage>
        <taxon>Eukaryota</taxon>
        <taxon>Viridiplantae</taxon>
        <taxon>Streptophyta</taxon>
        <taxon>Embryophyta</taxon>
        <taxon>Tracheophyta</taxon>
        <taxon>Spermatophyta</taxon>
        <taxon>Magnoliopsida</taxon>
        <taxon>eudicotyledons</taxon>
        <taxon>Gunneridae</taxon>
        <taxon>Pentapetalae</taxon>
        <taxon>rosids</taxon>
        <taxon>Vitales</taxon>
        <taxon>Vitaceae</taxon>
        <taxon>Viteae</taxon>
        <taxon>Vitis</taxon>
    </lineage>
</organism>
<feature type="domain" description="SNRNP25 ubiquitin-like" evidence="1">
    <location>
        <begin position="45"/>
        <end position="125"/>
    </location>
</feature>
<dbReference type="InterPro" id="IPR029071">
    <property type="entry name" value="Ubiquitin-like_domsf"/>
</dbReference>
<dbReference type="PANTHER" id="PTHR14942:SF2">
    <property type="entry name" value="UBIQUITIN-LIKE SUPERFAMILY PROTEIN"/>
    <property type="match status" value="1"/>
</dbReference>
<dbReference type="Pfam" id="PF18036">
    <property type="entry name" value="Ubiquitin_4"/>
    <property type="match status" value="1"/>
</dbReference>
<evidence type="ECO:0000313" key="2">
    <source>
        <dbReference type="EMBL" id="RVW65273.1"/>
    </source>
</evidence>
<dbReference type="GO" id="GO:0000398">
    <property type="term" value="P:mRNA splicing, via spliceosome"/>
    <property type="evidence" value="ECO:0007669"/>
    <property type="project" value="InterPro"/>
</dbReference>
<dbReference type="CDD" id="cd17058">
    <property type="entry name" value="Ubl_SNRNP25"/>
    <property type="match status" value="1"/>
</dbReference>
<dbReference type="InterPro" id="IPR039690">
    <property type="entry name" value="SNRNP25"/>
</dbReference>